<organism evidence="5 6">
    <name type="scientific">Hirundo rustica rustica</name>
    <dbReference type="NCBI Taxonomy" id="333673"/>
    <lineage>
        <taxon>Eukaryota</taxon>
        <taxon>Metazoa</taxon>
        <taxon>Chordata</taxon>
        <taxon>Craniata</taxon>
        <taxon>Vertebrata</taxon>
        <taxon>Euteleostomi</taxon>
        <taxon>Archelosauria</taxon>
        <taxon>Archosauria</taxon>
        <taxon>Dinosauria</taxon>
        <taxon>Saurischia</taxon>
        <taxon>Theropoda</taxon>
        <taxon>Coelurosauria</taxon>
        <taxon>Aves</taxon>
        <taxon>Neognathae</taxon>
        <taxon>Neoaves</taxon>
        <taxon>Telluraves</taxon>
        <taxon>Australaves</taxon>
        <taxon>Passeriformes</taxon>
        <taxon>Sylvioidea</taxon>
        <taxon>Hirundinidae</taxon>
        <taxon>Hirundo</taxon>
    </lineage>
</organism>
<reference evidence="5 6" key="1">
    <citation type="submission" date="2018-07" db="EMBL/GenBank/DDBJ databases">
        <title>A high quality draft genome assembly of the barn swallow (H. rustica rustica).</title>
        <authorList>
            <person name="Formenti G."/>
            <person name="Chiara M."/>
            <person name="Poveda L."/>
            <person name="Francoijs K.-J."/>
            <person name="Bonisoli-Alquati A."/>
            <person name="Canova L."/>
            <person name="Gianfranceschi L."/>
            <person name="Horner D.S."/>
            <person name="Saino N."/>
        </authorList>
    </citation>
    <scope>NUCLEOTIDE SEQUENCE [LARGE SCALE GENOMIC DNA]</scope>
    <source>
        <strain evidence="5">Chelidonia</strain>
        <tissue evidence="5">Blood</tissue>
    </source>
</reference>
<protein>
    <recommendedName>
        <fullName evidence="4">t-SNARE coiled-coil homology domain-containing protein</fullName>
    </recommendedName>
</protein>
<accession>A0A3M0J1X2</accession>
<dbReference type="FunFam" id="1.20.5.110:FF:000143">
    <property type="entry name" value="Syntaxin 8"/>
    <property type="match status" value="1"/>
</dbReference>
<dbReference type="OrthoDB" id="428895at2759"/>
<keyword evidence="6" id="KW-1185">Reference proteome</keyword>
<dbReference type="STRING" id="333673.A0A3M0J1X2"/>
<dbReference type="EMBL" id="QRBI01000190">
    <property type="protein sequence ID" value="RMB95047.1"/>
    <property type="molecule type" value="Genomic_DNA"/>
</dbReference>
<feature type="coiled-coil region" evidence="2">
    <location>
        <begin position="60"/>
        <end position="87"/>
    </location>
</feature>
<feature type="region of interest" description="Disordered" evidence="3">
    <location>
        <begin position="117"/>
        <end position="138"/>
    </location>
</feature>
<evidence type="ECO:0000256" key="1">
    <source>
        <dbReference type="ARBA" id="ARBA00023054"/>
    </source>
</evidence>
<evidence type="ECO:0000313" key="5">
    <source>
        <dbReference type="EMBL" id="RMB95047.1"/>
    </source>
</evidence>
<dbReference type="Gene3D" id="1.20.5.110">
    <property type="match status" value="1"/>
</dbReference>
<gene>
    <name evidence="5" type="ORF">DUI87_28489</name>
</gene>
<feature type="domain" description="T-SNARE coiled-coil homology" evidence="4">
    <location>
        <begin position="167"/>
        <end position="202"/>
    </location>
</feature>
<dbReference type="AlphaFoldDB" id="A0A3M0J1X2"/>
<evidence type="ECO:0000256" key="2">
    <source>
        <dbReference type="SAM" id="Coils"/>
    </source>
</evidence>
<evidence type="ECO:0000259" key="4">
    <source>
        <dbReference type="PROSITE" id="PS50192"/>
    </source>
</evidence>
<dbReference type="InterPro" id="IPR000727">
    <property type="entry name" value="T_SNARE_dom"/>
</dbReference>
<dbReference type="Proteomes" id="UP000269221">
    <property type="component" value="Unassembled WGS sequence"/>
</dbReference>
<dbReference type="SMART" id="SM00397">
    <property type="entry name" value="t_SNARE"/>
    <property type="match status" value="1"/>
</dbReference>
<sequence length="278" mass="30791">MAPDPWLPLLAAARQLAQDIAERIQERNRCQRSGESSAKVNVTISVSQVNVTISVFLQVNVAIRSSLQSLKEKIEQLRELLLRAVSTRQIAISTQLEGDRRQNLVDDLLTRHKQLEASYRNEGPEPDTSRSSLMAGGAKRGVTNPWLLEESEETRGLGFDELRQQQRRIIEEQDAGLDALSSIISRQKQMGQEIGNELDEQNGKAQQVQHIQLFSEEESRGARGAPGCVLPGAEPKAQRSPKKGISPELLFSESCGVFDVRFLFQILGVLLSVVQAVG</sequence>
<evidence type="ECO:0000313" key="6">
    <source>
        <dbReference type="Proteomes" id="UP000269221"/>
    </source>
</evidence>
<dbReference type="SUPFAM" id="SSF58038">
    <property type="entry name" value="SNARE fusion complex"/>
    <property type="match status" value="1"/>
</dbReference>
<comment type="caution">
    <text evidence="5">The sequence shown here is derived from an EMBL/GenBank/DDBJ whole genome shotgun (WGS) entry which is preliminary data.</text>
</comment>
<name>A0A3M0J1X2_HIRRU</name>
<dbReference type="PROSITE" id="PS50192">
    <property type="entry name" value="T_SNARE"/>
    <property type="match status" value="1"/>
</dbReference>
<keyword evidence="1 2" id="KW-0175">Coiled coil</keyword>
<proteinExistence type="predicted"/>
<feature type="region of interest" description="Disordered" evidence="3">
    <location>
        <begin position="219"/>
        <end position="243"/>
    </location>
</feature>
<evidence type="ECO:0000256" key="3">
    <source>
        <dbReference type="SAM" id="MobiDB-lite"/>
    </source>
</evidence>